<dbReference type="AlphaFoldDB" id="A0A8H4J9D3"/>
<name>A0A8H4J9D3_9PEZI</name>
<evidence type="ECO:0000313" key="3">
    <source>
        <dbReference type="EMBL" id="KAF4314299.1"/>
    </source>
</evidence>
<evidence type="ECO:0000313" key="4">
    <source>
        <dbReference type="Proteomes" id="UP000572817"/>
    </source>
</evidence>
<keyword evidence="2" id="KW-0812">Transmembrane</keyword>
<feature type="transmembrane region" description="Helical" evidence="2">
    <location>
        <begin position="122"/>
        <end position="144"/>
    </location>
</feature>
<protein>
    <submittedName>
        <fullName evidence="3">Uncharacterized protein</fullName>
    </submittedName>
</protein>
<feature type="compositionally biased region" description="Polar residues" evidence="1">
    <location>
        <begin position="70"/>
        <end position="85"/>
    </location>
</feature>
<accession>A0A8H4J9D3</accession>
<keyword evidence="2" id="KW-0472">Membrane</keyword>
<feature type="transmembrane region" description="Helical" evidence="2">
    <location>
        <begin position="220"/>
        <end position="241"/>
    </location>
</feature>
<feature type="transmembrane region" description="Helical" evidence="2">
    <location>
        <begin position="165"/>
        <end position="183"/>
    </location>
</feature>
<keyword evidence="4" id="KW-1185">Reference proteome</keyword>
<comment type="caution">
    <text evidence="3">The sequence shown here is derived from an EMBL/GenBank/DDBJ whole genome shotgun (WGS) entry which is preliminary data.</text>
</comment>
<evidence type="ECO:0000256" key="1">
    <source>
        <dbReference type="SAM" id="MobiDB-lite"/>
    </source>
</evidence>
<dbReference type="EMBL" id="WWBZ02000001">
    <property type="protein sequence ID" value="KAF4314299.1"/>
    <property type="molecule type" value="Genomic_DNA"/>
</dbReference>
<keyword evidence="2" id="KW-1133">Transmembrane helix</keyword>
<sequence length="245" mass="26378">MTRTPSIDLAVYSQPQSPINPFADPPRMPSVDTRSLSRAPTNLFADPVPSAPSIHGNNNNTTTTEPPSPRATTTAQNNPVPNTNHHSADLERGSAAATAPNPEITITTAFKALIKRETLVGFLTYLLHALSAIGAALTTLVYFAQQDVSTPPRKEAEHRQAIPGLVAWWVVVTFAEGQLLALYEAVMVPEDAARVRGTAGERRWRGGSEGGELTTRVSGFRLWCIGVGFVFGVFAMLFLLVELSS</sequence>
<organism evidence="3 4">
    <name type="scientific">Botryosphaeria dothidea</name>
    <dbReference type="NCBI Taxonomy" id="55169"/>
    <lineage>
        <taxon>Eukaryota</taxon>
        <taxon>Fungi</taxon>
        <taxon>Dikarya</taxon>
        <taxon>Ascomycota</taxon>
        <taxon>Pezizomycotina</taxon>
        <taxon>Dothideomycetes</taxon>
        <taxon>Dothideomycetes incertae sedis</taxon>
        <taxon>Botryosphaeriales</taxon>
        <taxon>Botryosphaeriaceae</taxon>
        <taxon>Botryosphaeria</taxon>
    </lineage>
</organism>
<feature type="region of interest" description="Disordered" evidence="1">
    <location>
        <begin position="1"/>
        <end position="88"/>
    </location>
</feature>
<evidence type="ECO:0000256" key="2">
    <source>
        <dbReference type="SAM" id="Phobius"/>
    </source>
</evidence>
<dbReference type="Proteomes" id="UP000572817">
    <property type="component" value="Unassembled WGS sequence"/>
</dbReference>
<gene>
    <name evidence="3" type="ORF">GTA08_BOTSDO00346</name>
</gene>
<proteinExistence type="predicted"/>
<reference evidence="3" key="1">
    <citation type="submission" date="2020-04" db="EMBL/GenBank/DDBJ databases">
        <title>Genome Assembly and Annotation of Botryosphaeria dothidea sdau 11-99, a Latent Pathogen of Apple Fruit Ring Rot in China.</title>
        <authorList>
            <person name="Yu C."/>
            <person name="Diao Y."/>
            <person name="Lu Q."/>
            <person name="Zhao J."/>
            <person name="Cui S."/>
            <person name="Peng C."/>
            <person name="He B."/>
            <person name="Liu H."/>
        </authorList>
    </citation>
    <scope>NUCLEOTIDE SEQUENCE [LARGE SCALE GENOMIC DNA]</scope>
    <source>
        <strain evidence="3">Sdau11-99</strain>
    </source>
</reference>